<dbReference type="SMART" id="SM00408">
    <property type="entry name" value="IGc2"/>
    <property type="match status" value="1"/>
</dbReference>
<dbReference type="Pfam" id="PF13927">
    <property type="entry name" value="Ig_3"/>
    <property type="match status" value="1"/>
</dbReference>
<evidence type="ECO:0000313" key="3">
    <source>
        <dbReference type="Proteomes" id="UP000265000"/>
    </source>
</evidence>
<dbReference type="InterPro" id="IPR013783">
    <property type="entry name" value="Ig-like_fold"/>
</dbReference>
<dbReference type="PROSITE" id="PS50835">
    <property type="entry name" value="IG_LIKE"/>
    <property type="match status" value="1"/>
</dbReference>
<dbReference type="Ensembl" id="ENSFHET00000007179.1">
    <property type="protein sequence ID" value="ENSFHEP00000024679.1"/>
    <property type="gene ID" value="ENSFHEG00000006416.1"/>
</dbReference>
<dbReference type="SMART" id="SM00409">
    <property type="entry name" value="IG"/>
    <property type="match status" value="1"/>
</dbReference>
<dbReference type="Gene3D" id="2.60.40.10">
    <property type="entry name" value="Immunoglobulins"/>
    <property type="match status" value="1"/>
</dbReference>
<accession>A0A3Q2QDG3</accession>
<dbReference type="PANTHER" id="PTHR42757:SF12">
    <property type="entry name" value="IGLON FAMILY MEMBER 5"/>
    <property type="match status" value="1"/>
</dbReference>
<protein>
    <submittedName>
        <fullName evidence="2">IgLON family member 5</fullName>
    </submittedName>
</protein>
<dbReference type="InterPro" id="IPR007110">
    <property type="entry name" value="Ig-like_dom"/>
</dbReference>
<organism evidence="2 3">
    <name type="scientific">Fundulus heteroclitus</name>
    <name type="common">Killifish</name>
    <name type="synonym">Mummichog</name>
    <dbReference type="NCBI Taxonomy" id="8078"/>
    <lineage>
        <taxon>Eukaryota</taxon>
        <taxon>Metazoa</taxon>
        <taxon>Chordata</taxon>
        <taxon>Craniata</taxon>
        <taxon>Vertebrata</taxon>
        <taxon>Euteleostomi</taxon>
        <taxon>Actinopterygii</taxon>
        <taxon>Neopterygii</taxon>
        <taxon>Teleostei</taxon>
        <taxon>Neoteleostei</taxon>
        <taxon>Acanthomorphata</taxon>
        <taxon>Ovalentaria</taxon>
        <taxon>Atherinomorphae</taxon>
        <taxon>Cyprinodontiformes</taxon>
        <taxon>Fundulidae</taxon>
        <taxon>Fundulus</taxon>
    </lineage>
</organism>
<reference evidence="2" key="2">
    <citation type="submission" date="2025-09" db="UniProtKB">
        <authorList>
            <consortium name="Ensembl"/>
        </authorList>
    </citation>
    <scope>IDENTIFICATION</scope>
</reference>
<dbReference type="AlphaFoldDB" id="A0A3Q2QDG3"/>
<proteinExistence type="predicted"/>
<sequence>MQVIVNISKSVSLNEGESVTLYCLAVGRPEPTVTWRNQKCKIFILSPGLNPNENLDGEFLDIATIRRDQAEDYECITHNGVAPPDQQKVRITVNCKYPSSCGDINLGLDDDSIKIYID</sequence>
<dbReference type="PANTHER" id="PTHR42757">
    <property type="entry name" value="IGLON FAMILY OF IMMUNOGLOBULIN SUPERFAMILY-RELATED"/>
    <property type="match status" value="1"/>
</dbReference>
<dbReference type="InterPro" id="IPR050876">
    <property type="entry name" value="IgLON_domain"/>
</dbReference>
<feature type="domain" description="Ig-like" evidence="1">
    <location>
        <begin position="1"/>
        <end position="92"/>
    </location>
</feature>
<keyword evidence="3" id="KW-1185">Reference proteome</keyword>
<evidence type="ECO:0000259" key="1">
    <source>
        <dbReference type="PROSITE" id="PS50835"/>
    </source>
</evidence>
<dbReference type="InterPro" id="IPR003598">
    <property type="entry name" value="Ig_sub2"/>
</dbReference>
<reference evidence="2" key="1">
    <citation type="submission" date="2025-08" db="UniProtKB">
        <authorList>
            <consortium name="Ensembl"/>
        </authorList>
    </citation>
    <scope>IDENTIFICATION</scope>
</reference>
<dbReference type="GeneTree" id="ENSGT00940000160467"/>
<dbReference type="InterPro" id="IPR036179">
    <property type="entry name" value="Ig-like_dom_sf"/>
</dbReference>
<evidence type="ECO:0000313" key="2">
    <source>
        <dbReference type="Ensembl" id="ENSFHEP00000024679.1"/>
    </source>
</evidence>
<dbReference type="InterPro" id="IPR003599">
    <property type="entry name" value="Ig_sub"/>
</dbReference>
<dbReference type="Proteomes" id="UP000265000">
    <property type="component" value="Unplaced"/>
</dbReference>
<dbReference type="SUPFAM" id="SSF48726">
    <property type="entry name" value="Immunoglobulin"/>
    <property type="match status" value="1"/>
</dbReference>
<name>A0A3Q2QDG3_FUNHE</name>